<accession>A0A2T8HNW9</accession>
<feature type="transmembrane region" description="Helical" evidence="5">
    <location>
        <begin position="172"/>
        <end position="191"/>
    </location>
</feature>
<dbReference type="PANTHER" id="PTHR23508">
    <property type="entry name" value="CARBOXYLIC ACID TRANSPORTER PROTEIN HOMOLOG"/>
    <property type="match status" value="1"/>
</dbReference>
<evidence type="ECO:0000313" key="7">
    <source>
        <dbReference type="EMBL" id="PVH27137.1"/>
    </source>
</evidence>
<dbReference type="Proteomes" id="UP000245627">
    <property type="component" value="Unassembled WGS sequence"/>
</dbReference>
<dbReference type="Pfam" id="PF07690">
    <property type="entry name" value="MFS_1"/>
    <property type="match status" value="1"/>
</dbReference>
<feature type="transmembrane region" description="Helical" evidence="5">
    <location>
        <begin position="317"/>
        <end position="336"/>
    </location>
</feature>
<gene>
    <name evidence="7" type="ORF">DC487_01545</name>
</gene>
<feature type="transmembrane region" description="Helical" evidence="5">
    <location>
        <begin position="246"/>
        <end position="267"/>
    </location>
</feature>
<dbReference type="Gene3D" id="1.20.1250.20">
    <property type="entry name" value="MFS general substrate transporter like domains"/>
    <property type="match status" value="1"/>
</dbReference>
<keyword evidence="4 5" id="KW-0472">Membrane</keyword>
<dbReference type="GO" id="GO:0005886">
    <property type="term" value="C:plasma membrane"/>
    <property type="evidence" value="ECO:0007669"/>
    <property type="project" value="TreeGrafter"/>
</dbReference>
<dbReference type="SUPFAM" id="SSF103473">
    <property type="entry name" value="MFS general substrate transporter"/>
    <property type="match status" value="1"/>
</dbReference>
<reference evidence="7 8" key="1">
    <citation type="submission" date="2018-04" db="EMBL/GenBank/DDBJ databases">
        <title>Sphingobacterium cortibacter sp. nov.</title>
        <authorList>
            <person name="Li Y."/>
        </authorList>
    </citation>
    <scope>NUCLEOTIDE SEQUENCE [LARGE SCALE GENOMIC DNA]</scope>
    <source>
        <strain evidence="7 8">2c-3</strain>
    </source>
</reference>
<dbReference type="EMBL" id="QDKG01000001">
    <property type="protein sequence ID" value="PVH27137.1"/>
    <property type="molecule type" value="Genomic_DNA"/>
</dbReference>
<name>A0A2T8HNW9_9SPHI</name>
<feature type="transmembrane region" description="Helical" evidence="5">
    <location>
        <begin position="145"/>
        <end position="166"/>
    </location>
</feature>
<feature type="transmembrane region" description="Helical" evidence="5">
    <location>
        <begin position="376"/>
        <end position="395"/>
    </location>
</feature>
<evidence type="ECO:0000256" key="3">
    <source>
        <dbReference type="ARBA" id="ARBA00022989"/>
    </source>
</evidence>
<evidence type="ECO:0000256" key="2">
    <source>
        <dbReference type="ARBA" id="ARBA00022692"/>
    </source>
</evidence>
<dbReference type="InterPro" id="IPR020846">
    <property type="entry name" value="MFS_dom"/>
</dbReference>
<comment type="caution">
    <text evidence="7">The sequence shown here is derived from an EMBL/GenBank/DDBJ whole genome shotgun (WGS) entry which is preliminary data.</text>
</comment>
<feature type="transmembrane region" description="Helical" evidence="5">
    <location>
        <begin position="15"/>
        <end position="40"/>
    </location>
</feature>
<keyword evidence="3 5" id="KW-1133">Transmembrane helix</keyword>
<feature type="transmembrane region" description="Helical" evidence="5">
    <location>
        <begin position="288"/>
        <end position="305"/>
    </location>
</feature>
<dbReference type="PROSITE" id="PS50850">
    <property type="entry name" value="MFS"/>
    <property type="match status" value="1"/>
</dbReference>
<dbReference type="PANTHER" id="PTHR23508:SF10">
    <property type="entry name" value="CARBOXYLIC ACID TRANSPORTER PROTEIN HOMOLOG"/>
    <property type="match status" value="1"/>
</dbReference>
<comment type="subcellular location">
    <subcellularLocation>
        <location evidence="1">Membrane</location>
        <topology evidence="1">Multi-pass membrane protein</topology>
    </subcellularLocation>
</comment>
<evidence type="ECO:0000256" key="5">
    <source>
        <dbReference type="SAM" id="Phobius"/>
    </source>
</evidence>
<keyword evidence="2 5" id="KW-0812">Transmembrane</keyword>
<feature type="transmembrane region" description="Helical" evidence="5">
    <location>
        <begin position="219"/>
        <end position="240"/>
    </location>
</feature>
<protein>
    <submittedName>
        <fullName evidence="7">MFS transporter</fullName>
    </submittedName>
</protein>
<feature type="transmembrane region" description="Helical" evidence="5">
    <location>
        <begin position="60"/>
        <end position="79"/>
    </location>
</feature>
<dbReference type="AlphaFoldDB" id="A0A2T8HNW9"/>
<dbReference type="GO" id="GO:0046943">
    <property type="term" value="F:carboxylic acid transmembrane transporter activity"/>
    <property type="evidence" value="ECO:0007669"/>
    <property type="project" value="TreeGrafter"/>
</dbReference>
<feature type="transmembrane region" description="Helical" evidence="5">
    <location>
        <begin position="112"/>
        <end position="133"/>
    </location>
</feature>
<evidence type="ECO:0000259" key="6">
    <source>
        <dbReference type="PROSITE" id="PS50850"/>
    </source>
</evidence>
<dbReference type="InterPro" id="IPR036259">
    <property type="entry name" value="MFS_trans_sf"/>
</dbReference>
<keyword evidence="8" id="KW-1185">Reference proteome</keyword>
<organism evidence="7 8">
    <name type="scientific">Sphingobacterium corticibacter</name>
    <dbReference type="NCBI Taxonomy" id="2171749"/>
    <lineage>
        <taxon>Bacteria</taxon>
        <taxon>Pseudomonadati</taxon>
        <taxon>Bacteroidota</taxon>
        <taxon>Sphingobacteriia</taxon>
        <taxon>Sphingobacteriales</taxon>
        <taxon>Sphingobacteriaceae</taxon>
        <taxon>Sphingobacterium</taxon>
    </lineage>
</organism>
<dbReference type="OrthoDB" id="9774156at2"/>
<dbReference type="InterPro" id="IPR011701">
    <property type="entry name" value="MFS"/>
</dbReference>
<feature type="domain" description="Major facilitator superfamily (MFS) profile" evidence="6">
    <location>
        <begin position="18"/>
        <end position="411"/>
    </location>
</feature>
<evidence type="ECO:0000313" key="8">
    <source>
        <dbReference type="Proteomes" id="UP000245627"/>
    </source>
</evidence>
<proteinExistence type="predicted"/>
<evidence type="ECO:0000256" key="1">
    <source>
        <dbReference type="ARBA" id="ARBA00004141"/>
    </source>
</evidence>
<evidence type="ECO:0000256" key="4">
    <source>
        <dbReference type="ARBA" id="ARBA00023136"/>
    </source>
</evidence>
<sequence length="411" mass="44706">MDKVSSDSTVSQKNIVLIIVVASLGYFVDIYDLIIFSIVRVQSLSDLGVPSELIRSKGEFIINMQVAGLVLGGFLWGIIGDKFGRLKVLFGSIIIYSVGNILSGMVTDVPTYALIRFVTGVGLAGELGAGITLVSETMPKNKRGYGTMIVGGVGMMGTVAAFYASSLFDWRIAYYVGGGMGILLLFLRLGIFEPAMYSKTSNHISKGSLKLLFGNKERVLRYIYCICLGITSYFVMGILMTQSPEIGAALGAEVPIIAGLGLVYHYIGVTIGEVFGGFFSQLTKSRKYTLVVLYLVALVATIKYLHTVGITQLQFNYLAFFMGIGVGYWATFVTVASEQFGTNLRATVTTTVPNIVRGCLIPITFVYNFLIPHFGMLNSALILMIVLTSISLFAVTQLKESFSKDLNFLEE</sequence>